<dbReference type="Pfam" id="PF07690">
    <property type="entry name" value="MFS_1"/>
    <property type="match status" value="1"/>
</dbReference>
<evidence type="ECO:0000256" key="1">
    <source>
        <dbReference type="ARBA" id="ARBA00004651"/>
    </source>
</evidence>
<evidence type="ECO:0000259" key="8">
    <source>
        <dbReference type="PROSITE" id="PS50850"/>
    </source>
</evidence>
<evidence type="ECO:0000313" key="10">
    <source>
        <dbReference type="Proteomes" id="UP000198873"/>
    </source>
</evidence>
<feature type="compositionally biased region" description="Low complexity" evidence="6">
    <location>
        <begin position="24"/>
        <end position="36"/>
    </location>
</feature>
<feature type="region of interest" description="Disordered" evidence="6">
    <location>
        <begin position="1"/>
        <end position="36"/>
    </location>
</feature>
<dbReference type="PANTHER" id="PTHR43124">
    <property type="entry name" value="PURINE EFFLUX PUMP PBUE"/>
    <property type="match status" value="1"/>
</dbReference>
<dbReference type="Gene3D" id="1.20.1250.20">
    <property type="entry name" value="MFS general substrate transporter like domains"/>
    <property type="match status" value="2"/>
</dbReference>
<dbReference type="InterPro" id="IPR050189">
    <property type="entry name" value="MFS_Efflux_Transporters"/>
</dbReference>
<dbReference type="CDD" id="cd17324">
    <property type="entry name" value="MFS_NepI_like"/>
    <property type="match status" value="1"/>
</dbReference>
<dbReference type="SUPFAM" id="SSF103473">
    <property type="entry name" value="MFS general substrate transporter"/>
    <property type="match status" value="1"/>
</dbReference>
<keyword evidence="2" id="KW-1003">Cell membrane</keyword>
<feature type="transmembrane region" description="Helical" evidence="7">
    <location>
        <begin position="141"/>
        <end position="163"/>
    </location>
</feature>
<dbReference type="PANTHER" id="PTHR43124:SF3">
    <property type="entry name" value="CHLORAMPHENICOL EFFLUX PUMP RV0191"/>
    <property type="match status" value="1"/>
</dbReference>
<keyword evidence="10" id="KW-1185">Reference proteome</keyword>
<feature type="transmembrane region" description="Helical" evidence="7">
    <location>
        <begin position="112"/>
        <end position="135"/>
    </location>
</feature>
<dbReference type="InterPro" id="IPR036259">
    <property type="entry name" value="MFS_trans_sf"/>
</dbReference>
<evidence type="ECO:0000256" key="7">
    <source>
        <dbReference type="SAM" id="Phobius"/>
    </source>
</evidence>
<name>A0A1I6NZC7_9ACTN</name>
<comment type="subcellular location">
    <subcellularLocation>
        <location evidence="1">Cell membrane</location>
        <topology evidence="1">Multi-pass membrane protein</topology>
    </subcellularLocation>
</comment>
<gene>
    <name evidence="9" type="ORF">SAMN05444716_101157</name>
</gene>
<dbReference type="GO" id="GO:0005886">
    <property type="term" value="C:plasma membrane"/>
    <property type="evidence" value="ECO:0007669"/>
    <property type="project" value="UniProtKB-SubCell"/>
</dbReference>
<evidence type="ECO:0000256" key="4">
    <source>
        <dbReference type="ARBA" id="ARBA00022989"/>
    </source>
</evidence>
<dbReference type="GO" id="GO:0022857">
    <property type="term" value="F:transmembrane transporter activity"/>
    <property type="evidence" value="ECO:0007669"/>
    <property type="project" value="InterPro"/>
</dbReference>
<accession>A0A1I6NZC7</accession>
<feature type="transmembrane region" description="Helical" evidence="7">
    <location>
        <begin position="201"/>
        <end position="219"/>
    </location>
</feature>
<feature type="transmembrane region" description="Helical" evidence="7">
    <location>
        <begin position="45"/>
        <end position="66"/>
    </location>
</feature>
<dbReference type="EMBL" id="FPAB01000001">
    <property type="protein sequence ID" value="SFS33200.1"/>
    <property type="molecule type" value="Genomic_DNA"/>
</dbReference>
<sequence>MRAAAVAVGPRVPESPESAPPAGPAASGPATAGPEAAGPTRLPTAVIVLGVAVFALGTSEFMLSGLLPEVADDLNVSIPSAGLLISAFAIGMVVGAPVLAVATQRLPRRVTLIGLLAAFGIGHVVGALSSGYALLFASRVVSALACAGFWAVGAAVAISLVPVHARARAMAVMIGGLSIANIAGVPGGAFLGQHLGWRSSFWAVTLMTAVALVGVVLFVPRDSGAKGGTGADGARLRLADELRVFKDGAVLLAMATVVAFAAGTFCLFSYLAPLLTDVTGLSESWVPAVLALYGAGALAGTMIGGRVADAHMFGTLYTGLGGAAAVLATLALTAQFAVAAVLLSGLLGLASFLVAPALNARIFNVAEGAPTLAGASATSSFNTGNTLGPWVGGLVINAGLGYVWTAWVGALIALMGLGLAFAQSRLSAHRSRVIASGCQPVSSESSAVTL</sequence>
<organism evidence="9 10">
    <name type="scientific">Streptomyces harbinensis</name>
    <dbReference type="NCBI Taxonomy" id="1176198"/>
    <lineage>
        <taxon>Bacteria</taxon>
        <taxon>Bacillati</taxon>
        <taxon>Actinomycetota</taxon>
        <taxon>Actinomycetes</taxon>
        <taxon>Kitasatosporales</taxon>
        <taxon>Streptomycetaceae</taxon>
        <taxon>Streptomyces</taxon>
    </lineage>
</organism>
<dbReference type="PROSITE" id="PS50850">
    <property type="entry name" value="MFS"/>
    <property type="match status" value="1"/>
</dbReference>
<reference evidence="10" key="1">
    <citation type="submission" date="2016-10" db="EMBL/GenBank/DDBJ databases">
        <authorList>
            <person name="Varghese N."/>
            <person name="Submissions S."/>
        </authorList>
    </citation>
    <scope>NUCLEOTIDE SEQUENCE [LARGE SCALE GENOMIC DNA]</scope>
    <source>
        <strain evidence="10">CGMCC 4.7047</strain>
    </source>
</reference>
<keyword evidence="3 7" id="KW-0812">Transmembrane</keyword>
<dbReference type="AlphaFoldDB" id="A0A1I6NZC7"/>
<feature type="transmembrane region" description="Helical" evidence="7">
    <location>
        <begin position="284"/>
        <end position="303"/>
    </location>
</feature>
<dbReference type="InterPro" id="IPR020846">
    <property type="entry name" value="MFS_dom"/>
</dbReference>
<dbReference type="Proteomes" id="UP000198873">
    <property type="component" value="Unassembled WGS sequence"/>
</dbReference>
<dbReference type="STRING" id="1176198.SAMN05444716_101157"/>
<feature type="transmembrane region" description="Helical" evidence="7">
    <location>
        <begin position="170"/>
        <end position="189"/>
    </location>
</feature>
<feature type="transmembrane region" description="Helical" evidence="7">
    <location>
        <begin position="78"/>
        <end position="100"/>
    </location>
</feature>
<evidence type="ECO:0000256" key="2">
    <source>
        <dbReference type="ARBA" id="ARBA00022475"/>
    </source>
</evidence>
<keyword evidence="5 7" id="KW-0472">Membrane</keyword>
<evidence type="ECO:0000313" key="9">
    <source>
        <dbReference type="EMBL" id="SFS33200.1"/>
    </source>
</evidence>
<feature type="domain" description="Major facilitator superfamily (MFS) profile" evidence="8">
    <location>
        <begin position="45"/>
        <end position="428"/>
    </location>
</feature>
<evidence type="ECO:0000256" key="3">
    <source>
        <dbReference type="ARBA" id="ARBA00022692"/>
    </source>
</evidence>
<feature type="transmembrane region" description="Helical" evidence="7">
    <location>
        <begin position="249"/>
        <end position="272"/>
    </location>
</feature>
<keyword evidence="4 7" id="KW-1133">Transmembrane helix</keyword>
<protein>
    <submittedName>
        <fullName evidence="9">MFS transporter, DHA1 family, chloramphenicol resistance protein</fullName>
    </submittedName>
</protein>
<feature type="transmembrane region" description="Helical" evidence="7">
    <location>
        <begin position="401"/>
        <end position="422"/>
    </location>
</feature>
<dbReference type="InterPro" id="IPR011701">
    <property type="entry name" value="MFS"/>
</dbReference>
<proteinExistence type="predicted"/>
<dbReference type="NCBIfam" id="NF033135">
    <property type="entry name" value="cmx_cmrA"/>
    <property type="match status" value="1"/>
</dbReference>
<evidence type="ECO:0000256" key="5">
    <source>
        <dbReference type="ARBA" id="ARBA00023136"/>
    </source>
</evidence>
<evidence type="ECO:0000256" key="6">
    <source>
        <dbReference type="SAM" id="MobiDB-lite"/>
    </source>
</evidence>